<feature type="transmembrane region" description="Helical" evidence="1">
    <location>
        <begin position="282"/>
        <end position="299"/>
    </location>
</feature>
<feature type="transmembrane region" description="Helical" evidence="1">
    <location>
        <begin position="244"/>
        <end position="261"/>
    </location>
</feature>
<protein>
    <recommendedName>
        <fullName evidence="4">ABC-2 family transporter protein</fullName>
    </recommendedName>
</protein>
<keyword evidence="1" id="KW-1133">Transmembrane helix</keyword>
<name>A0ABW4CNC6_9LACO</name>
<sequence>MGKMMKVMFRRHRPVLLLLLGVMLVIWGVSFAEAVSSYHQADRFTPITVAEYKRDNPGVTTAEAKREIPKMRKEALRYYPQSTIDKLGWAPTGNFLQSVDPVWLIAVVVVGLICTGWDSLSGFDRFLFGLGRRKDAYWSRLTVYGGGVALFTLVRYALDMVGMPLAVGATYDEMTLFSGVALIGLNELYALSCFLFAAVVAQLFGNFVAIVCAPPLLLLLGLGAFSRVDYWLVQLGLGAGGERFFLYIVLLVVCGILLWLGQRLYRSQSAEFDGHFLTAPHLYWPLFGLSWVASIFALLDSLSWTRLGVLVPLLLLFAGIVFGLRGRLHGRFGRWLARL</sequence>
<proteinExistence type="predicted"/>
<feature type="transmembrane region" description="Helical" evidence="1">
    <location>
        <begin position="141"/>
        <end position="158"/>
    </location>
</feature>
<dbReference type="RefSeq" id="WP_125697065.1">
    <property type="nucleotide sequence ID" value="NZ_JBHTOG010000005.1"/>
</dbReference>
<dbReference type="Proteomes" id="UP001597192">
    <property type="component" value="Unassembled WGS sequence"/>
</dbReference>
<evidence type="ECO:0000313" key="3">
    <source>
        <dbReference type="Proteomes" id="UP001597192"/>
    </source>
</evidence>
<evidence type="ECO:0000256" key="1">
    <source>
        <dbReference type="SAM" id="Phobius"/>
    </source>
</evidence>
<keyword evidence="1" id="KW-0472">Membrane</keyword>
<comment type="caution">
    <text evidence="2">The sequence shown here is derived from an EMBL/GenBank/DDBJ whole genome shotgun (WGS) entry which is preliminary data.</text>
</comment>
<evidence type="ECO:0008006" key="4">
    <source>
        <dbReference type="Google" id="ProtNLM"/>
    </source>
</evidence>
<feature type="transmembrane region" description="Helical" evidence="1">
    <location>
        <begin position="178"/>
        <end position="200"/>
    </location>
</feature>
<reference evidence="3" key="1">
    <citation type="journal article" date="2019" name="Int. J. Syst. Evol. Microbiol.">
        <title>The Global Catalogue of Microorganisms (GCM) 10K type strain sequencing project: providing services to taxonomists for standard genome sequencing and annotation.</title>
        <authorList>
            <consortium name="The Broad Institute Genomics Platform"/>
            <consortium name="The Broad Institute Genome Sequencing Center for Infectious Disease"/>
            <person name="Wu L."/>
            <person name="Ma J."/>
        </authorList>
    </citation>
    <scope>NUCLEOTIDE SEQUENCE [LARGE SCALE GENOMIC DNA]</scope>
    <source>
        <strain evidence="3">CCM 8947</strain>
    </source>
</reference>
<gene>
    <name evidence="2" type="ORF">ACFQ47_01520</name>
</gene>
<feature type="transmembrane region" description="Helical" evidence="1">
    <location>
        <begin position="102"/>
        <end position="120"/>
    </location>
</feature>
<accession>A0ABW4CNC6</accession>
<keyword evidence="1" id="KW-0812">Transmembrane</keyword>
<feature type="transmembrane region" description="Helical" evidence="1">
    <location>
        <begin position="305"/>
        <end position="324"/>
    </location>
</feature>
<organism evidence="2 3">
    <name type="scientific">Lacticaseibacillus yichunensis</name>
    <dbReference type="NCBI Taxonomy" id="2486015"/>
    <lineage>
        <taxon>Bacteria</taxon>
        <taxon>Bacillati</taxon>
        <taxon>Bacillota</taxon>
        <taxon>Bacilli</taxon>
        <taxon>Lactobacillales</taxon>
        <taxon>Lactobacillaceae</taxon>
        <taxon>Lacticaseibacillus</taxon>
    </lineage>
</organism>
<keyword evidence="3" id="KW-1185">Reference proteome</keyword>
<dbReference type="EMBL" id="JBHTOG010000005">
    <property type="protein sequence ID" value="MFD1431388.1"/>
    <property type="molecule type" value="Genomic_DNA"/>
</dbReference>
<evidence type="ECO:0000313" key="2">
    <source>
        <dbReference type="EMBL" id="MFD1431388.1"/>
    </source>
</evidence>
<feature type="transmembrane region" description="Helical" evidence="1">
    <location>
        <begin position="207"/>
        <end position="224"/>
    </location>
</feature>